<dbReference type="PROSITE" id="PS50035">
    <property type="entry name" value="PLD"/>
    <property type="match status" value="2"/>
</dbReference>
<dbReference type="SUPFAM" id="SSF56024">
    <property type="entry name" value="Phospholipase D/nuclease"/>
    <property type="match status" value="2"/>
</dbReference>
<dbReference type="InterPro" id="IPR001736">
    <property type="entry name" value="PLipase_D/transphosphatidylase"/>
</dbReference>
<gene>
    <name evidence="2" type="ORF">ADEAN_000246200</name>
</gene>
<evidence type="ECO:0000313" key="2">
    <source>
        <dbReference type="EMBL" id="CAD2215009.1"/>
    </source>
</evidence>
<dbReference type="InterPro" id="IPR025202">
    <property type="entry name" value="PLD-like_dom"/>
</dbReference>
<reference evidence="2 3" key="1">
    <citation type="submission" date="2020-08" db="EMBL/GenBank/DDBJ databases">
        <authorList>
            <person name="Newling K."/>
            <person name="Davey J."/>
            <person name="Forrester S."/>
        </authorList>
    </citation>
    <scope>NUCLEOTIDE SEQUENCE [LARGE SCALE GENOMIC DNA]</scope>
    <source>
        <strain evidence="3">Crithidia deanei Carvalho (ATCC PRA-265)</strain>
    </source>
</reference>
<dbReference type="GO" id="GO:0032049">
    <property type="term" value="P:cardiolipin biosynthetic process"/>
    <property type="evidence" value="ECO:0007669"/>
    <property type="project" value="UniProtKB-ARBA"/>
</dbReference>
<organism evidence="2 3">
    <name type="scientific">Angomonas deanei</name>
    <dbReference type="NCBI Taxonomy" id="59799"/>
    <lineage>
        <taxon>Eukaryota</taxon>
        <taxon>Discoba</taxon>
        <taxon>Euglenozoa</taxon>
        <taxon>Kinetoplastea</taxon>
        <taxon>Metakinetoplastina</taxon>
        <taxon>Trypanosomatida</taxon>
        <taxon>Trypanosomatidae</taxon>
        <taxon>Strigomonadinae</taxon>
        <taxon>Angomonas</taxon>
    </lineage>
</organism>
<dbReference type="Proteomes" id="UP000515908">
    <property type="component" value="Chromosome 04"/>
</dbReference>
<feature type="domain" description="PLD phosphodiesterase" evidence="1">
    <location>
        <begin position="93"/>
        <end position="120"/>
    </location>
</feature>
<dbReference type="Gene3D" id="3.30.870.10">
    <property type="entry name" value="Endonuclease Chain A"/>
    <property type="match status" value="2"/>
</dbReference>
<proteinExistence type="predicted"/>
<dbReference type="VEuPathDB" id="TriTrypDB:ADEAN_000246200"/>
<accession>A0A7G2C5Y6</accession>
<dbReference type="AlphaFoldDB" id="A0A7G2C5Y6"/>
<dbReference type="PANTHER" id="PTHR21248:SF22">
    <property type="entry name" value="PHOSPHOLIPASE D"/>
    <property type="match status" value="1"/>
</dbReference>
<dbReference type="SMART" id="SM00155">
    <property type="entry name" value="PLDc"/>
    <property type="match status" value="2"/>
</dbReference>
<evidence type="ECO:0000313" key="3">
    <source>
        <dbReference type="Proteomes" id="UP000515908"/>
    </source>
</evidence>
<dbReference type="CDD" id="cd09110">
    <property type="entry name" value="PLDc_CLS_1"/>
    <property type="match status" value="1"/>
</dbReference>
<feature type="domain" description="PLD phosphodiesterase" evidence="1">
    <location>
        <begin position="438"/>
        <end position="465"/>
    </location>
</feature>
<dbReference type="Pfam" id="PF00614">
    <property type="entry name" value="PLDc"/>
    <property type="match status" value="1"/>
</dbReference>
<dbReference type="EMBL" id="LR877148">
    <property type="protein sequence ID" value="CAD2215009.1"/>
    <property type="molecule type" value="Genomic_DNA"/>
</dbReference>
<dbReference type="CDD" id="cd09159">
    <property type="entry name" value="PLDc_ybhO_like_2"/>
    <property type="match status" value="1"/>
</dbReference>
<sequence length="547" mass="63841">MWKSVDSATKSALWQTYICKDDVVGQRTIQKLLEAHQRGCETELLYDCGGNISGRWRLVERLRASGASVVAYRPFFRSLFRYLFKGFDWKRSPGLRNHRKILITDGTTGYCGGLNIGNEYCGRDEGGTGKFRDTHVRLEGPCVAHLQEVYNDTKNPHEWKFGWRRWRQIASARLNDTANEMNLQFIKPLKTATDQVKRRSGIFVRKQLTKDGEDPSKNKRLEKQRRQLLKLLKKYNPAAFEEVKETTPHEPEKPAAKTEFEELLKQKAATYSKTHLVDTEEGGPKPPISARRRKTLNAYYRAFKELSSLPHKRTYTQVLRELPLADTEAVPEAELYGKLRPSTTQVLSCNPRYKDYSIQYSMWQVTRKCHRRIWITTPYYLPNKKLFKALLHAAERGVDVRLLSGSNKTTDPWWMWHASNYITDRLLRAGVKIYEFKGSQIMHAKTVVVDSIWSSIGSYNWDVMSNRNLEVCLCHLDLEVAREMEEQFLKDLSESTEVQLEEHNKRSYLLRMASWMFYHGVYLLDKITFRAFCDQDLEDTPNIPEQR</sequence>
<dbReference type="PANTHER" id="PTHR21248">
    <property type="entry name" value="CARDIOLIPIN SYNTHASE"/>
    <property type="match status" value="1"/>
</dbReference>
<evidence type="ECO:0000259" key="1">
    <source>
        <dbReference type="PROSITE" id="PS50035"/>
    </source>
</evidence>
<keyword evidence="3" id="KW-1185">Reference proteome</keyword>
<dbReference type="FunFam" id="3.30.870.10:FF:000059">
    <property type="entry name" value="Cardiolipin synthetase, putative"/>
    <property type="match status" value="1"/>
</dbReference>
<dbReference type="GO" id="GO:0030572">
    <property type="term" value="F:phosphatidyltransferase activity"/>
    <property type="evidence" value="ECO:0007669"/>
    <property type="project" value="UniProtKB-ARBA"/>
</dbReference>
<dbReference type="Pfam" id="PF13091">
    <property type="entry name" value="PLDc_2"/>
    <property type="match status" value="1"/>
</dbReference>
<name>A0A7G2C5Y6_9TRYP</name>
<protein>
    <submittedName>
        <fullName evidence="2">PLD-like domain containing protein, putative</fullName>
    </submittedName>
</protein>